<feature type="transmembrane region" description="Helical" evidence="1">
    <location>
        <begin position="12"/>
        <end position="30"/>
    </location>
</feature>
<feature type="non-terminal residue" evidence="2">
    <location>
        <position position="1"/>
    </location>
</feature>
<proteinExistence type="predicted"/>
<keyword evidence="1" id="KW-0472">Membrane</keyword>
<keyword evidence="1" id="KW-0812">Transmembrane</keyword>
<gene>
    <name evidence="2" type="ORF">METZ01_LOCUS513006</name>
</gene>
<reference evidence="2" key="1">
    <citation type="submission" date="2018-05" db="EMBL/GenBank/DDBJ databases">
        <authorList>
            <person name="Lanie J.A."/>
            <person name="Ng W.-L."/>
            <person name="Kazmierczak K.M."/>
            <person name="Andrzejewski T.M."/>
            <person name="Davidsen T.M."/>
            <person name="Wayne K.J."/>
            <person name="Tettelin H."/>
            <person name="Glass J.I."/>
            <person name="Rusch D."/>
            <person name="Podicherti R."/>
            <person name="Tsui H.-C.T."/>
            <person name="Winkler M.E."/>
        </authorList>
    </citation>
    <scope>NUCLEOTIDE SEQUENCE</scope>
</reference>
<dbReference type="EMBL" id="UINC01228724">
    <property type="protein sequence ID" value="SVE60152.1"/>
    <property type="molecule type" value="Genomic_DNA"/>
</dbReference>
<protein>
    <submittedName>
        <fullName evidence="2">Uncharacterized protein</fullName>
    </submittedName>
</protein>
<feature type="non-terminal residue" evidence="2">
    <location>
        <position position="108"/>
    </location>
</feature>
<evidence type="ECO:0000256" key="1">
    <source>
        <dbReference type="SAM" id="Phobius"/>
    </source>
</evidence>
<dbReference type="AlphaFoldDB" id="A0A383ET60"/>
<evidence type="ECO:0000313" key="2">
    <source>
        <dbReference type="EMBL" id="SVE60152.1"/>
    </source>
</evidence>
<keyword evidence="1" id="KW-1133">Transmembrane helix</keyword>
<organism evidence="2">
    <name type="scientific">marine metagenome</name>
    <dbReference type="NCBI Taxonomy" id="408172"/>
    <lineage>
        <taxon>unclassified sequences</taxon>
        <taxon>metagenomes</taxon>
        <taxon>ecological metagenomes</taxon>
    </lineage>
</organism>
<name>A0A383ET60_9ZZZZ</name>
<sequence>VKLVLKGALTDLIMRRVLGIVIIIMMLPIAQSEIDEYTSHPGNIPNFHDFKTPQLEPGDSGTFSLEIQNRYVSSITNVTIVAEIYHRADIDESETLDSINSGKRPLIT</sequence>
<accession>A0A383ET60</accession>